<protein>
    <recommendedName>
        <fullName evidence="3">Transmembrane protein</fullName>
    </recommendedName>
</protein>
<reference evidence="1 2" key="1">
    <citation type="journal article" date="2006" name="Nature">
        <title>Global trends of whole-genome duplications revealed by the ciliate Paramecium tetraurelia.</title>
        <authorList>
            <consortium name="Genoscope"/>
            <person name="Aury J.-M."/>
            <person name="Jaillon O."/>
            <person name="Duret L."/>
            <person name="Noel B."/>
            <person name="Jubin C."/>
            <person name="Porcel B.M."/>
            <person name="Segurens B."/>
            <person name="Daubin V."/>
            <person name="Anthouard V."/>
            <person name="Aiach N."/>
            <person name="Arnaiz O."/>
            <person name="Billaut A."/>
            <person name="Beisson J."/>
            <person name="Blanc I."/>
            <person name="Bouhouche K."/>
            <person name="Camara F."/>
            <person name="Duharcourt S."/>
            <person name="Guigo R."/>
            <person name="Gogendeau D."/>
            <person name="Katinka M."/>
            <person name="Keller A.-M."/>
            <person name="Kissmehl R."/>
            <person name="Klotz C."/>
            <person name="Koll F."/>
            <person name="Le Moue A."/>
            <person name="Lepere C."/>
            <person name="Malinsky S."/>
            <person name="Nowacki M."/>
            <person name="Nowak J.K."/>
            <person name="Plattner H."/>
            <person name="Poulain J."/>
            <person name="Ruiz F."/>
            <person name="Serrano V."/>
            <person name="Zagulski M."/>
            <person name="Dessen P."/>
            <person name="Betermier M."/>
            <person name="Weissenbach J."/>
            <person name="Scarpelli C."/>
            <person name="Schachter V."/>
            <person name="Sperling L."/>
            <person name="Meyer E."/>
            <person name="Cohen J."/>
            <person name="Wincker P."/>
        </authorList>
    </citation>
    <scope>NUCLEOTIDE SEQUENCE [LARGE SCALE GENOMIC DNA]</scope>
    <source>
        <strain evidence="1 2">Stock d4-2</strain>
    </source>
</reference>
<name>A0BX36_PARTE</name>
<sequence length="342" mass="41217">MPFIFNQINNLIYLIQFIFQEKLQIGILISNYILKIMLINQHVKQQYSNKTSSQLHQINYKYFFLNQQMNFKYKKQSYVLWTFKKITKQSCKNYNFQMIQIQIMSYQSNKTVQFKYMKKLYSSSLIFQIIKMELKCYVSAQMISYTKWNTSKSSFIIYSQSFLISCLIIKFPQKELIVQKSNKLNEHEDFIIKYDVYIEGGGKINLFYIQKQDRFTQKMNSSQSLQFQLSKERSSNVEFKAKKQYIIAQTSQFMFQLTSQIIFITFYSSQFNNNMKIIINFIECEIGIYLYLSFCFFNQQLTTQPIHFFQLLFGYNNKRSIFQKVIKMIEKITIIVVCFNKQ</sequence>
<dbReference type="AlphaFoldDB" id="A0BX36"/>
<gene>
    <name evidence="1" type="ORF">GSPATT00032955001</name>
</gene>
<dbReference type="InParanoid" id="A0BX36"/>
<evidence type="ECO:0000313" key="1">
    <source>
        <dbReference type="EMBL" id="CAK63103.1"/>
    </source>
</evidence>
<organism evidence="1 2">
    <name type="scientific">Paramecium tetraurelia</name>
    <dbReference type="NCBI Taxonomy" id="5888"/>
    <lineage>
        <taxon>Eukaryota</taxon>
        <taxon>Sar</taxon>
        <taxon>Alveolata</taxon>
        <taxon>Ciliophora</taxon>
        <taxon>Intramacronucleata</taxon>
        <taxon>Oligohymenophorea</taxon>
        <taxon>Peniculida</taxon>
        <taxon>Parameciidae</taxon>
        <taxon>Paramecium</taxon>
    </lineage>
</organism>
<keyword evidence="2" id="KW-1185">Reference proteome</keyword>
<proteinExistence type="predicted"/>
<evidence type="ECO:0000313" key="2">
    <source>
        <dbReference type="Proteomes" id="UP000000600"/>
    </source>
</evidence>
<dbReference type="KEGG" id="ptm:GSPATT00032955001"/>
<dbReference type="EMBL" id="CT868023">
    <property type="protein sequence ID" value="CAK63103.1"/>
    <property type="molecule type" value="Genomic_DNA"/>
</dbReference>
<dbReference type="RefSeq" id="XP_001430501.1">
    <property type="nucleotide sequence ID" value="XM_001430464.1"/>
</dbReference>
<dbReference type="GeneID" id="5016285"/>
<dbReference type="Proteomes" id="UP000000600">
    <property type="component" value="Unassembled WGS sequence"/>
</dbReference>
<dbReference type="HOGENOM" id="CLU_812500_0_0_1"/>
<accession>A0BX36</accession>
<evidence type="ECO:0008006" key="3">
    <source>
        <dbReference type="Google" id="ProtNLM"/>
    </source>
</evidence>